<protein>
    <submittedName>
        <fullName evidence="2">Uncharacterized protein</fullName>
    </submittedName>
</protein>
<dbReference type="EMBL" id="KE356560">
    <property type="protein sequence ID" value="ERG90127.1"/>
    <property type="molecule type" value="Genomic_DNA"/>
</dbReference>
<sequence length="113" mass="12593">MSGRDVEFDADEFLEWAEEIAESEGVSTDEILDQVVSAYWVYTELQRTLNSVADTPATDRSPREQRTKVSPDVNDNIEQQQPSPVGQRESASASASESASDLYLHLHLHLKAV</sequence>
<name>U1P9A0_9EURY</name>
<dbReference type="AlphaFoldDB" id="U1P9A0"/>
<dbReference type="STRING" id="1238424.J07HQW1_00140"/>
<accession>U1P9A0</accession>
<proteinExistence type="predicted"/>
<gene>
    <name evidence="2" type="ORF">J07HQW1_00140</name>
</gene>
<organism evidence="2 3">
    <name type="scientific">Haloquadratum walsbyi J07HQW1</name>
    <dbReference type="NCBI Taxonomy" id="1238424"/>
    <lineage>
        <taxon>Archaea</taxon>
        <taxon>Methanobacteriati</taxon>
        <taxon>Methanobacteriota</taxon>
        <taxon>Stenosarchaea group</taxon>
        <taxon>Halobacteria</taxon>
        <taxon>Halobacteriales</taxon>
        <taxon>Haloferacaceae</taxon>
        <taxon>Haloquadratum</taxon>
    </lineage>
</organism>
<reference evidence="2 3" key="1">
    <citation type="journal article" date="2013" name="PLoS ONE">
        <title>Assembly-driven community genomics of a hypersaline microbial ecosystem.</title>
        <authorList>
            <person name="Podell S."/>
            <person name="Ugalde J.A."/>
            <person name="Narasingarao P."/>
            <person name="Banfield J.F."/>
            <person name="Heidelberg K.B."/>
            <person name="Allen E.E."/>
        </authorList>
    </citation>
    <scope>NUCLEOTIDE SEQUENCE [LARGE SCALE GENOMIC DNA]</scope>
    <source>
        <strain evidence="3">J07HQW1</strain>
    </source>
</reference>
<evidence type="ECO:0000313" key="2">
    <source>
        <dbReference type="EMBL" id="ERG90127.1"/>
    </source>
</evidence>
<evidence type="ECO:0000313" key="3">
    <source>
        <dbReference type="Proteomes" id="UP000030649"/>
    </source>
</evidence>
<evidence type="ECO:0000256" key="1">
    <source>
        <dbReference type="SAM" id="MobiDB-lite"/>
    </source>
</evidence>
<dbReference type="HOGENOM" id="CLU_2127775_0_0_2"/>
<dbReference type="Proteomes" id="UP000030649">
    <property type="component" value="Unassembled WGS sequence"/>
</dbReference>
<feature type="region of interest" description="Disordered" evidence="1">
    <location>
        <begin position="51"/>
        <end position="96"/>
    </location>
</feature>
<feature type="compositionally biased region" description="Basic and acidic residues" evidence="1">
    <location>
        <begin position="60"/>
        <end position="69"/>
    </location>
</feature>